<dbReference type="InterPro" id="IPR003838">
    <property type="entry name" value="ABC3_permease_C"/>
</dbReference>
<sequence length="406" mass="46533">MNITFFLAEKIKNTKNQTFSSLIIKIGVASIAISISVLLISFFVLFGFKNTIKQKLFGISSHIQISKITLNRSFEEASMPNNLPFLKKIENNPEIKSINKVGQKSIILKSEEEISGVVLKGVDENYDWSEFETNIIAGRKLNLDKDEIKNEVIISEKIKKDLNLKLNDDLLVYFIQDPPRARKLKIVGIYDTNVEELDQVYVLGDLKLIQKINGWNEGQYGHLEVFINDLSKLDILKEQLLDQIPVEFQVLKITEILPQFFDWFNLLDRNILMVIVLILVVAAFNMISVLLIMIMERTPMVGLLKSIGTSNRKIQNIFLINGSKIIIRGMIWGNIIGFGLCFLQAKFHFIKLDAANYYMSFVPIEWDFKVAVLINIGIFMAVLLVLIIPTWFIQKINPVKALKYKD</sequence>
<accession>A0ABV7YSM2</accession>
<evidence type="ECO:0000256" key="2">
    <source>
        <dbReference type="ARBA" id="ARBA00005236"/>
    </source>
</evidence>
<evidence type="ECO:0000259" key="9">
    <source>
        <dbReference type="Pfam" id="PF12704"/>
    </source>
</evidence>
<evidence type="ECO:0000256" key="4">
    <source>
        <dbReference type="ARBA" id="ARBA00022692"/>
    </source>
</evidence>
<name>A0ABV7YSM2_9BACT</name>
<keyword evidence="3" id="KW-1003">Cell membrane</keyword>
<evidence type="ECO:0000259" key="8">
    <source>
        <dbReference type="Pfam" id="PF02687"/>
    </source>
</evidence>
<evidence type="ECO:0000256" key="6">
    <source>
        <dbReference type="ARBA" id="ARBA00023136"/>
    </source>
</evidence>
<comment type="subcellular location">
    <subcellularLocation>
        <location evidence="1">Cell membrane</location>
        <topology evidence="1">Multi-pass membrane protein</topology>
    </subcellularLocation>
</comment>
<comment type="caution">
    <text evidence="10">The sequence shown here is derived from an EMBL/GenBank/DDBJ whole genome shotgun (WGS) entry which is preliminary data.</text>
</comment>
<evidence type="ECO:0000256" key="5">
    <source>
        <dbReference type="ARBA" id="ARBA00022989"/>
    </source>
</evidence>
<keyword evidence="11" id="KW-1185">Reference proteome</keyword>
<dbReference type="Pfam" id="PF02687">
    <property type="entry name" value="FtsX"/>
    <property type="match status" value="1"/>
</dbReference>
<feature type="transmembrane region" description="Helical" evidence="7">
    <location>
        <begin position="271"/>
        <end position="295"/>
    </location>
</feature>
<dbReference type="PANTHER" id="PTHR30489">
    <property type="entry name" value="LIPOPROTEIN-RELEASING SYSTEM TRANSMEMBRANE PROTEIN LOLE"/>
    <property type="match status" value="1"/>
</dbReference>
<feature type="domain" description="ABC3 transporter permease C-terminal" evidence="8">
    <location>
        <begin position="273"/>
        <end position="398"/>
    </location>
</feature>
<feature type="transmembrane region" description="Helical" evidence="7">
    <location>
        <begin position="370"/>
        <end position="393"/>
    </location>
</feature>
<gene>
    <name evidence="10" type="ORF">ACFOOI_04145</name>
</gene>
<dbReference type="InterPro" id="IPR051447">
    <property type="entry name" value="Lipoprotein-release_system"/>
</dbReference>
<evidence type="ECO:0000256" key="3">
    <source>
        <dbReference type="ARBA" id="ARBA00022475"/>
    </source>
</evidence>
<evidence type="ECO:0000313" key="11">
    <source>
        <dbReference type="Proteomes" id="UP001595616"/>
    </source>
</evidence>
<feature type="transmembrane region" description="Helical" evidence="7">
    <location>
        <begin position="22"/>
        <end position="48"/>
    </location>
</feature>
<proteinExistence type="inferred from homology"/>
<dbReference type="Proteomes" id="UP001595616">
    <property type="component" value="Unassembled WGS sequence"/>
</dbReference>
<dbReference type="PANTHER" id="PTHR30489:SF0">
    <property type="entry name" value="LIPOPROTEIN-RELEASING SYSTEM TRANSMEMBRANE PROTEIN LOLE"/>
    <property type="match status" value="1"/>
</dbReference>
<keyword evidence="6 7" id="KW-0472">Membrane</keyword>
<dbReference type="Pfam" id="PF12704">
    <property type="entry name" value="MacB_PCD"/>
    <property type="match status" value="1"/>
</dbReference>
<dbReference type="RefSeq" id="WP_379835407.1">
    <property type="nucleotide sequence ID" value="NZ_JBHRYQ010000001.1"/>
</dbReference>
<feature type="transmembrane region" description="Helical" evidence="7">
    <location>
        <begin position="331"/>
        <end position="350"/>
    </location>
</feature>
<reference evidence="11" key="1">
    <citation type="journal article" date="2019" name="Int. J. Syst. Evol. Microbiol.">
        <title>The Global Catalogue of Microorganisms (GCM) 10K type strain sequencing project: providing services to taxonomists for standard genome sequencing and annotation.</title>
        <authorList>
            <consortium name="The Broad Institute Genomics Platform"/>
            <consortium name="The Broad Institute Genome Sequencing Center for Infectious Disease"/>
            <person name="Wu L."/>
            <person name="Ma J."/>
        </authorList>
    </citation>
    <scope>NUCLEOTIDE SEQUENCE [LARGE SCALE GENOMIC DNA]</scope>
    <source>
        <strain evidence="11">CECT 7956</strain>
    </source>
</reference>
<evidence type="ECO:0000313" key="10">
    <source>
        <dbReference type="EMBL" id="MFC3809837.1"/>
    </source>
</evidence>
<protein>
    <submittedName>
        <fullName evidence="10">ABC transporter permease</fullName>
    </submittedName>
</protein>
<keyword evidence="4 7" id="KW-0812">Transmembrane</keyword>
<evidence type="ECO:0000256" key="7">
    <source>
        <dbReference type="SAM" id="Phobius"/>
    </source>
</evidence>
<comment type="similarity">
    <text evidence="2">Belongs to the ABC-4 integral membrane protein family. LolC/E subfamily.</text>
</comment>
<dbReference type="EMBL" id="JBHRYQ010000001">
    <property type="protein sequence ID" value="MFC3809837.1"/>
    <property type="molecule type" value="Genomic_DNA"/>
</dbReference>
<feature type="domain" description="MacB-like periplasmic core" evidence="9">
    <location>
        <begin position="28"/>
        <end position="202"/>
    </location>
</feature>
<dbReference type="InterPro" id="IPR025857">
    <property type="entry name" value="MacB_PCD"/>
</dbReference>
<organism evidence="10 11">
    <name type="scientific">Lacihabitans lacunae</name>
    <dbReference type="NCBI Taxonomy" id="1028214"/>
    <lineage>
        <taxon>Bacteria</taxon>
        <taxon>Pseudomonadati</taxon>
        <taxon>Bacteroidota</taxon>
        <taxon>Cytophagia</taxon>
        <taxon>Cytophagales</taxon>
        <taxon>Leadbetterellaceae</taxon>
        <taxon>Lacihabitans</taxon>
    </lineage>
</organism>
<keyword evidence="5 7" id="KW-1133">Transmembrane helix</keyword>
<evidence type="ECO:0000256" key="1">
    <source>
        <dbReference type="ARBA" id="ARBA00004651"/>
    </source>
</evidence>